<keyword evidence="3" id="KW-1185">Reference proteome</keyword>
<dbReference type="EMBL" id="BMXI01000010">
    <property type="protein sequence ID" value="GHC57078.1"/>
    <property type="molecule type" value="Genomic_DNA"/>
</dbReference>
<protein>
    <recommendedName>
        <fullName evidence="4">Polymer-forming cytoskeletal protein</fullName>
    </recommendedName>
</protein>
<dbReference type="AlphaFoldDB" id="A0A918TRY5"/>
<accession>A0A918TRY5</accession>
<evidence type="ECO:0000313" key="3">
    <source>
        <dbReference type="Proteomes" id="UP000644507"/>
    </source>
</evidence>
<dbReference type="InterPro" id="IPR007607">
    <property type="entry name" value="BacA/B"/>
</dbReference>
<evidence type="ECO:0000256" key="1">
    <source>
        <dbReference type="ARBA" id="ARBA00044755"/>
    </source>
</evidence>
<comment type="caution">
    <text evidence="2">The sequence shown here is derived from an EMBL/GenBank/DDBJ whole genome shotgun (WGS) entry which is preliminary data.</text>
</comment>
<comment type="similarity">
    <text evidence="1">Belongs to the bactofilin family.</text>
</comment>
<organism evidence="2 3">
    <name type="scientific">Roseibacillus persicicus</name>
    <dbReference type="NCBI Taxonomy" id="454148"/>
    <lineage>
        <taxon>Bacteria</taxon>
        <taxon>Pseudomonadati</taxon>
        <taxon>Verrucomicrobiota</taxon>
        <taxon>Verrucomicrobiia</taxon>
        <taxon>Verrucomicrobiales</taxon>
        <taxon>Verrucomicrobiaceae</taxon>
        <taxon>Roseibacillus</taxon>
    </lineage>
</organism>
<proteinExistence type="inferred from homology"/>
<dbReference type="Pfam" id="PF04519">
    <property type="entry name" value="Bactofilin"/>
    <property type="match status" value="2"/>
</dbReference>
<reference evidence="2" key="1">
    <citation type="journal article" date="2014" name="Int. J. Syst. Evol. Microbiol.">
        <title>Complete genome sequence of Corynebacterium casei LMG S-19264T (=DSM 44701T), isolated from a smear-ripened cheese.</title>
        <authorList>
            <consortium name="US DOE Joint Genome Institute (JGI-PGF)"/>
            <person name="Walter F."/>
            <person name="Albersmeier A."/>
            <person name="Kalinowski J."/>
            <person name="Ruckert C."/>
        </authorList>
    </citation>
    <scope>NUCLEOTIDE SEQUENCE</scope>
    <source>
        <strain evidence="2">KCTC 12988</strain>
    </source>
</reference>
<gene>
    <name evidence="2" type="ORF">GCM10007100_24900</name>
</gene>
<dbReference type="PANTHER" id="PTHR35024:SF4">
    <property type="entry name" value="POLYMER-FORMING CYTOSKELETAL PROTEIN"/>
    <property type="match status" value="1"/>
</dbReference>
<evidence type="ECO:0000313" key="2">
    <source>
        <dbReference type="EMBL" id="GHC57078.1"/>
    </source>
</evidence>
<evidence type="ECO:0008006" key="4">
    <source>
        <dbReference type="Google" id="ProtNLM"/>
    </source>
</evidence>
<sequence length="131" mass="14167">MNSRIQTRGNVFVHKKGYITGITIQCHNLTIEGEIQGGAECSGDFIVRKTGKINGPVTSDRVIIERRAEVDFMSTVTAREVIIDGHVTGSVACKKLTLKKRATLDGDLTVASLSIEEGARHTGNIQMTGLL</sequence>
<dbReference type="Proteomes" id="UP000644507">
    <property type="component" value="Unassembled WGS sequence"/>
</dbReference>
<reference evidence="2" key="2">
    <citation type="submission" date="2020-09" db="EMBL/GenBank/DDBJ databases">
        <authorList>
            <person name="Sun Q."/>
            <person name="Kim S."/>
        </authorList>
    </citation>
    <scope>NUCLEOTIDE SEQUENCE</scope>
    <source>
        <strain evidence="2">KCTC 12988</strain>
    </source>
</reference>
<name>A0A918TRY5_9BACT</name>
<dbReference type="PANTHER" id="PTHR35024">
    <property type="entry name" value="HYPOTHETICAL CYTOSOLIC PROTEIN"/>
    <property type="match status" value="1"/>
</dbReference>